<gene>
    <name evidence="2" type="ORF">SYNPS1DRAFT_12314</name>
</gene>
<reference evidence="3" key="1">
    <citation type="journal article" date="2018" name="Nat. Microbiol.">
        <title>Leveraging single-cell genomics to expand the fungal tree of life.</title>
        <authorList>
            <person name="Ahrendt S.R."/>
            <person name="Quandt C.A."/>
            <person name="Ciobanu D."/>
            <person name="Clum A."/>
            <person name="Salamov A."/>
            <person name="Andreopoulos B."/>
            <person name="Cheng J.F."/>
            <person name="Woyke T."/>
            <person name="Pelin A."/>
            <person name="Henrissat B."/>
            <person name="Reynolds N.K."/>
            <person name="Benny G.L."/>
            <person name="Smith M.E."/>
            <person name="James T.Y."/>
            <person name="Grigoriev I.V."/>
        </authorList>
    </citation>
    <scope>NUCLEOTIDE SEQUENCE [LARGE SCALE GENOMIC DNA]</scope>
    <source>
        <strain evidence="3">Benny S71-1</strain>
    </source>
</reference>
<organism evidence="2 3">
    <name type="scientific">Syncephalis pseudoplumigaleata</name>
    <dbReference type="NCBI Taxonomy" id="1712513"/>
    <lineage>
        <taxon>Eukaryota</taxon>
        <taxon>Fungi</taxon>
        <taxon>Fungi incertae sedis</taxon>
        <taxon>Zoopagomycota</taxon>
        <taxon>Zoopagomycotina</taxon>
        <taxon>Zoopagomycetes</taxon>
        <taxon>Zoopagales</taxon>
        <taxon>Piptocephalidaceae</taxon>
        <taxon>Syncephalis</taxon>
    </lineage>
</organism>
<dbReference type="AlphaFoldDB" id="A0A4P9Z514"/>
<keyword evidence="3" id="KW-1185">Reference proteome</keyword>
<accession>A0A4P9Z514</accession>
<dbReference type="Gene3D" id="2.60.120.330">
    <property type="entry name" value="B-lactam Antibiotic, Isopenicillin N Synthase, Chain"/>
    <property type="match status" value="1"/>
</dbReference>
<feature type="domain" description="Isopenicillin N synthase-like Fe(2+) 2OG dioxygenase" evidence="1">
    <location>
        <begin position="2"/>
        <end position="55"/>
    </location>
</feature>
<evidence type="ECO:0000259" key="1">
    <source>
        <dbReference type="Pfam" id="PF03171"/>
    </source>
</evidence>
<dbReference type="PANTHER" id="PTHR47990">
    <property type="entry name" value="2-OXOGLUTARATE (2OG) AND FE(II)-DEPENDENT OXYGENASE SUPERFAMILY PROTEIN-RELATED"/>
    <property type="match status" value="1"/>
</dbReference>
<sequence>EQKIWYKVEPVPHSLVINVGDMARVWSNGAYKAAMHRVVHRGERLRYSIPLFYEPRFDATMAPFPSFVAEQNGQSAAYEPVRFGDYVLRRLASFYSGKG</sequence>
<feature type="non-terminal residue" evidence="2">
    <location>
        <position position="1"/>
    </location>
</feature>
<name>A0A4P9Z514_9FUNG</name>
<evidence type="ECO:0000313" key="3">
    <source>
        <dbReference type="Proteomes" id="UP000278143"/>
    </source>
</evidence>
<dbReference type="InterPro" id="IPR027443">
    <property type="entry name" value="IPNS-like_sf"/>
</dbReference>
<evidence type="ECO:0000313" key="2">
    <source>
        <dbReference type="EMBL" id="RKP27687.1"/>
    </source>
</evidence>
<dbReference type="OrthoDB" id="288590at2759"/>
<dbReference type="Proteomes" id="UP000278143">
    <property type="component" value="Unassembled WGS sequence"/>
</dbReference>
<dbReference type="InterPro" id="IPR044861">
    <property type="entry name" value="IPNS-like_FE2OG_OXY"/>
</dbReference>
<protein>
    <recommendedName>
        <fullName evidence="1">Isopenicillin N synthase-like Fe(2+) 2OG dioxygenase domain-containing protein</fullName>
    </recommendedName>
</protein>
<proteinExistence type="predicted"/>
<dbReference type="SUPFAM" id="SSF51197">
    <property type="entry name" value="Clavaminate synthase-like"/>
    <property type="match status" value="1"/>
</dbReference>
<dbReference type="EMBL" id="KZ989168">
    <property type="protein sequence ID" value="RKP27687.1"/>
    <property type="molecule type" value="Genomic_DNA"/>
</dbReference>
<dbReference type="Pfam" id="PF03171">
    <property type="entry name" value="2OG-FeII_Oxy"/>
    <property type="match status" value="1"/>
</dbReference>
<dbReference type="InterPro" id="IPR050231">
    <property type="entry name" value="Iron_ascorbate_oxido_reductase"/>
</dbReference>